<keyword evidence="8" id="KW-0807">Transducer</keyword>
<evidence type="ECO:0000256" key="4">
    <source>
        <dbReference type="ARBA" id="ARBA00022989"/>
    </source>
</evidence>
<proteinExistence type="inferred from homology"/>
<comment type="similarity">
    <text evidence="2">Belongs to the G-protein coupled receptor 1 family.</text>
</comment>
<keyword evidence="4 9" id="KW-1133">Transmembrane helix</keyword>
<dbReference type="Proteomes" id="UP001054945">
    <property type="component" value="Unassembled WGS sequence"/>
</dbReference>
<feature type="transmembrane region" description="Helical" evidence="9">
    <location>
        <begin position="76"/>
        <end position="101"/>
    </location>
</feature>
<keyword evidence="3 9" id="KW-0812">Transmembrane</keyword>
<feature type="transmembrane region" description="Helical" evidence="9">
    <location>
        <begin position="40"/>
        <end position="64"/>
    </location>
</feature>
<feature type="domain" description="G-protein coupled receptors family 1 profile" evidence="10">
    <location>
        <begin position="55"/>
        <end position="104"/>
    </location>
</feature>
<reference evidence="11 12" key="1">
    <citation type="submission" date="2021-06" db="EMBL/GenBank/DDBJ databases">
        <title>Caerostris extrusa draft genome.</title>
        <authorList>
            <person name="Kono N."/>
            <person name="Arakawa K."/>
        </authorList>
    </citation>
    <scope>NUCLEOTIDE SEQUENCE [LARGE SCALE GENOMIC DNA]</scope>
</reference>
<comment type="caution">
    <text evidence="11">The sequence shown here is derived from an EMBL/GenBank/DDBJ whole genome shotgun (WGS) entry which is preliminary data.</text>
</comment>
<evidence type="ECO:0000313" key="12">
    <source>
        <dbReference type="Proteomes" id="UP001054945"/>
    </source>
</evidence>
<dbReference type="PROSITE" id="PS50262">
    <property type="entry name" value="G_PROTEIN_RECEP_F1_2"/>
    <property type="match status" value="1"/>
</dbReference>
<gene>
    <name evidence="11" type="primary">SIFaR</name>
    <name evidence="11" type="ORF">CEXT_517631</name>
</gene>
<dbReference type="PRINTS" id="PR00237">
    <property type="entry name" value="GPCRRHODOPSN"/>
</dbReference>
<dbReference type="SUPFAM" id="SSF81321">
    <property type="entry name" value="Family A G protein-coupled receptor-like"/>
    <property type="match status" value="1"/>
</dbReference>
<evidence type="ECO:0000313" key="11">
    <source>
        <dbReference type="EMBL" id="GIY70885.1"/>
    </source>
</evidence>
<dbReference type="Pfam" id="PF00001">
    <property type="entry name" value="7tm_1"/>
    <property type="match status" value="1"/>
</dbReference>
<dbReference type="PANTHER" id="PTHR45695">
    <property type="entry name" value="LEUCOKININ RECEPTOR-RELATED"/>
    <property type="match status" value="1"/>
</dbReference>
<evidence type="ECO:0000256" key="9">
    <source>
        <dbReference type="SAM" id="Phobius"/>
    </source>
</evidence>
<dbReference type="InterPro" id="IPR000276">
    <property type="entry name" value="GPCR_Rhodpsn"/>
</dbReference>
<dbReference type="GO" id="GO:0005886">
    <property type="term" value="C:plasma membrane"/>
    <property type="evidence" value="ECO:0007669"/>
    <property type="project" value="TreeGrafter"/>
</dbReference>
<evidence type="ECO:0000256" key="1">
    <source>
        <dbReference type="ARBA" id="ARBA00004141"/>
    </source>
</evidence>
<dbReference type="EMBL" id="BPLR01014731">
    <property type="protein sequence ID" value="GIY70885.1"/>
    <property type="molecule type" value="Genomic_DNA"/>
</dbReference>
<dbReference type="GO" id="GO:0004930">
    <property type="term" value="F:G protein-coupled receptor activity"/>
    <property type="evidence" value="ECO:0007669"/>
    <property type="project" value="UniProtKB-KW"/>
</dbReference>
<protein>
    <submittedName>
        <fullName evidence="11">Neuropeptide SIFamide receptor</fullName>
    </submittedName>
</protein>
<evidence type="ECO:0000256" key="5">
    <source>
        <dbReference type="ARBA" id="ARBA00023040"/>
    </source>
</evidence>
<dbReference type="Gene3D" id="1.20.1070.10">
    <property type="entry name" value="Rhodopsin 7-helix transmembrane proteins"/>
    <property type="match status" value="1"/>
</dbReference>
<keyword evidence="7 11" id="KW-0675">Receptor</keyword>
<evidence type="ECO:0000256" key="2">
    <source>
        <dbReference type="ARBA" id="ARBA00010663"/>
    </source>
</evidence>
<evidence type="ECO:0000256" key="8">
    <source>
        <dbReference type="ARBA" id="ARBA00023224"/>
    </source>
</evidence>
<dbReference type="AlphaFoldDB" id="A0AAV4VKP9"/>
<keyword evidence="12" id="KW-1185">Reference proteome</keyword>
<keyword evidence="6 9" id="KW-0472">Membrane</keyword>
<evidence type="ECO:0000259" key="10">
    <source>
        <dbReference type="PROSITE" id="PS50262"/>
    </source>
</evidence>
<organism evidence="11 12">
    <name type="scientific">Caerostris extrusa</name>
    <name type="common">Bark spider</name>
    <name type="synonym">Caerostris bankana</name>
    <dbReference type="NCBI Taxonomy" id="172846"/>
    <lineage>
        <taxon>Eukaryota</taxon>
        <taxon>Metazoa</taxon>
        <taxon>Ecdysozoa</taxon>
        <taxon>Arthropoda</taxon>
        <taxon>Chelicerata</taxon>
        <taxon>Arachnida</taxon>
        <taxon>Araneae</taxon>
        <taxon>Araneomorphae</taxon>
        <taxon>Entelegynae</taxon>
        <taxon>Araneoidea</taxon>
        <taxon>Araneidae</taxon>
        <taxon>Caerostris</taxon>
    </lineage>
</organism>
<dbReference type="PANTHER" id="PTHR45695:SF15">
    <property type="entry name" value="OPSIN RH2"/>
    <property type="match status" value="1"/>
</dbReference>
<name>A0AAV4VKP9_CAEEX</name>
<evidence type="ECO:0000256" key="6">
    <source>
        <dbReference type="ARBA" id="ARBA00023136"/>
    </source>
</evidence>
<accession>A0AAV4VKP9</accession>
<keyword evidence="5" id="KW-0297">G-protein coupled receptor</keyword>
<sequence length="104" mass="11770">MSSEVNISQDIHVLLNDTLNILLNVNTLRYIRHTDLVTTIFVMAYIVVFILGTIGNVFVIGVVLRMKRMRSVTNYYLANLALADLLVIIFCIPATLVGNLFERK</sequence>
<comment type="subcellular location">
    <subcellularLocation>
        <location evidence="1">Membrane</location>
        <topology evidence="1">Multi-pass membrane protein</topology>
    </subcellularLocation>
</comment>
<evidence type="ECO:0000256" key="7">
    <source>
        <dbReference type="ARBA" id="ARBA00023170"/>
    </source>
</evidence>
<dbReference type="InterPro" id="IPR017452">
    <property type="entry name" value="GPCR_Rhodpsn_7TM"/>
</dbReference>
<evidence type="ECO:0000256" key="3">
    <source>
        <dbReference type="ARBA" id="ARBA00022692"/>
    </source>
</evidence>